<dbReference type="GO" id="GO:0005634">
    <property type="term" value="C:nucleus"/>
    <property type="evidence" value="ECO:0007669"/>
    <property type="project" value="UniProtKB-SubCell"/>
</dbReference>
<dbReference type="InterPro" id="IPR017930">
    <property type="entry name" value="Myb_dom"/>
</dbReference>
<dbReference type="PANTHER" id="PTHR47998">
    <property type="entry name" value="TRANSCRIPTION FACTOR MYB51-LIKE ISOFORM X1"/>
    <property type="match status" value="1"/>
</dbReference>
<dbReference type="InterPro" id="IPR001005">
    <property type="entry name" value="SANT/Myb"/>
</dbReference>
<evidence type="ECO:0000313" key="7">
    <source>
        <dbReference type="Proteomes" id="UP001415857"/>
    </source>
</evidence>
<keyword evidence="2" id="KW-0238">DNA-binding</keyword>
<dbReference type="GO" id="GO:0000976">
    <property type="term" value="F:transcription cis-regulatory region binding"/>
    <property type="evidence" value="ECO:0007669"/>
    <property type="project" value="TreeGrafter"/>
</dbReference>
<comment type="caution">
    <text evidence="6">The sequence shown here is derived from an EMBL/GenBank/DDBJ whole genome shotgun (WGS) entry which is preliminary data.</text>
</comment>
<accession>A0AAP0RVW4</accession>
<dbReference type="GO" id="GO:0006355">
    <property type="term" value="P:regulation of DNA-templated transcription"/>
    <property type="evidence" value="ECO:0007669"/>
    <property type="project" value="TreeGrafter"/>
</dbReference>
<evidence type="ECO:0000256" key="1">
    <source>
        <dbReference type="ARBA" id="ARBA00004123"/>
    </source>
</evidence>
<dbReference type="PROSITE" id="PS50090">
    <property type="entry name" value="MYB_LIKE"/>
    <property type="match status" value="1"/>
</dbReference>
<keyword evidence="7" id="KW-1185">Reference proteome</keyword>
<dbReference type="InterPro" id="IPR009057">
    <property type="entry name" value="Homeodomain-like_sf"/>
</dbReference>
<evidence type="ECO:0000256" key="2">
    <source>
        <dbReference type="ARBA" id="ARBA00023125"/>
    </source>
</evidence>
<feature type="domain" description="Myb-like" evidence="4">
    <location>
        <begin position="53"/>
        <end position="103"/>
    </location>
</feature>
<organism evidence="6 7">
    <name type="scientific">Liquidambar formosana</name>
    <name type="common">Formosan gum</name>
    <dbReference type="NCBI Taxonomy" id="63359"/>
    <lineage>
        <taxon>Eukaryota</taxon>
        <taxon>Viridiplantae</taxon>
        <taxon>Streptophyta</taxon>
        <taxon>Embryophyta</taxon>
        <taxon>Tracheophyta</taxon>
        <taxon>Spermatophyta</taxon>
        <taxon>Magnoliopsida</taxon>
        <taxon>eudicotyledons</taxon>
        <taxon>Gunneridae</taxon>
        <taxon>Pentapetalae</taxon>
        <taxon>Saxifragales</taxon>
        <taxon>Altingiaceae</taxon>
        <taxon>Liquidambar</taxon>
    </lineage>
</organism>
<dbReference type="Proteomes" id="UP001415857">
    <property type="component" value="Unassembled WGS sequence"/>
</dbReference>
<dbReference type="PANTHER" id="PTHR47998:SF74">
    <property type="entry name" value="TRANSCRIPTION FACTOR TT2"/>
    <property type="match status" value="1"/>
</dbReference>
<feature type="domain" description="HTH myb-type" evidence="5">
    <location>
        <begin position="53"/>
        <end position="107"/>
    </location>
</feature>
<dbReference type="CDD" id="cd00167">
    <property type="entry name" value="SANT"/>
    <property type="match status" value="1"/>
</dbReference>
<dbReference type="InterPro" id="IPR015495">
    <property type="entry name" value="Myb_TF_plants"/>
</dbReference>
<dbReference type="Pfam" id="PF00249">
    <property type="entry name" value="Myb_DNA-binding"/>
    <property type="match status" value="1"/>
</dbReference>
<evidence type="ECO:0000256" key="3">
    <source>
        <dbReference type="ARBA" id="ARBA00023242"/>
    </source>
</evidence>
<dbReference type="GO" id="GO:0030154">
    <property type="term" value="P:cell differentiation"/>
    <property type="evidence" value="ECO:0007669"/>
    <property type="project" value="TreeGrafter"/>
</dbReference>
<proteinExistence type="predicted"/>
<sequence>MGRRPCCAKVGVKKRILVLYGRSTPHKLRPEPWRRRLENPSSKSRLRWFNYLKPGIKRGHISMDEEDLIIRLHNLLGNRWSLIAGRLPGRTDNEIKNYWNTTLFKKLNSQPSPPSIIQLESKDKKTVQKLCTSYSSSCIHNGHASTSSCPALDSDSLNFLMDFNIDEVLIQDVLNPNFSQFHYDDMNGNGNMADGANTHASSMDCPISKDEMTLENGMECDPIQPTLELELIKTTGFFSGLRR</sequence>
<gene>
    <name evidence="6" type="ORF">L1049_024319</name>
</gene>
<reference evidence="6 7" key="1">
    <citation type="journal article" date="2024" name="Plant J.">
        <title>Genome sequences and population genomics reveal climatic adaptation and genomic divergence between two closely related sweetgum species.</title>
        <authorList>
            <person name="Xu W.Q."/>
            <person name="Ren C.Q."/>
            <person name="Zhang X.Y."/>
            <person name="Comes H.P."/>
            <person name="Liu X.H."/>
            <person name="Li Y.G."/>
            <person name="Kettle C.J."/>
            <person name="Jalonen R."/>
            <person name="Gaisberger H."/>
            <person name="Ma Y.Z."/>
            <person name="Qiu Y.X."/>
        </authorList>
    </citation>
    <scope>NUCLEOTIDE SEQUENCE [LARGE SCALE GENOMIC DNA]</scope>
    <source>
        <strain evidence="6">Hangzhou</strain>
    </source>
</reference>
<name>A0AAP0RVW4_LIQFO</name>
<dbReference type="EMBL" id="JBBPBK010000005">
    <property type="protein sequence ID" value="KAK9285134.1"/>
    <property type="molecule type" value="Genomic_DNA"/>
</dbReference>
<dbReference type="PROSITE" id="PS51294">
    <property type="entry name" value="HTH_MYB"/>
    <property type="match status" value="1"/>
</dbReference>
<dbReference type="SMART" id="SM00717">
    <property type="entry name" value="SANT"/>
    <property type="match status" value="1"/>
</dbReference>
<evidence type="ECO:0000259" key="5">
    <source>
        <dbReference type="PROSITE" id="PS51294"/>
    </source>
</evidence>
<protein>
    <submittedName>
        <fullName evidence="6">Uncharacterized protein</fullName>
    </submittedName>
</protein>
<comment type="subcellular location">
    <subcellularLocation>
        <location evidence="1">Nucleus</location>
    </subcellularLocation>
</comment>
<dbReference type="SUPFAM" id="SSF46689">
    <property type="entry name" value="Homeodomain-like"/>
    <property type="match status" value="1"/>
</dbReference>
<dbReference type="Gene3D" id="1.10.10.60">
    <property type="entry name" value="Homeodomain-like"/>
    <property type="match status" value="1"/>
</dbReference>
<evidence type="ECO:0000259" key="4">
    <source>
        <dbReference type="PROSITE" id="PS50090"/>
    </source>
</evidence>
<keyword evidence="3" id="KW-0539">Nucleus</keyword>
<evidence type="ECO:0000313" key="6">
    <source>
        <dbReference type="EMBL" id="KAK9285134.1"/>
    </source>
</evidence>
<dbReference type="AlphaFoldDB" id="A0AAP0RVW4"/>